<accession>A0A0R3MHJ5</accession>
<dbReference type="CDD" id="cd01127">
    <property type="entry name" value="TrwB_TraG_TraD_VirD4"/>
    <property type="match status" value="1"/>
</dbReference>
<evidence type="ECO:0000256" key="4">
    <source>
        <dbReference type="ARBA" id="ARBA00022692"/>
    </source>
</evidence>
<comment type="similarity">
    <text evidence="2">Belongs to the VirD4/TraG family.</text>
</comment>
<keyword evidence="5 9" id="KW-1133">Transmembrane helix</keyword>
<dbReference type="PANTHER" id="PTHR37937">
    <property type="entry name" value="CONJUGATIVE TRANSFER: DNA TRANSPORT"/>
    <property type="match status" value="1"/>
</dbReference>
<keyword evidence="6 9" id="KW-0472">Membrane</keyword>
<reference evidence="10 11" key="1">
    <citation type="submission" date="2014-03" db="EMBL/GenBank/DDBJ databases">
        <title>Bradyrhizobium valentinum sp. nov., isolated from effective nodules of Lupinus mariae-josephae, a lupine endemic of basic-lime soils in Eastern Spain.</title>
        <authorList>
            <person name="Duran D."/>
            <person name="Rey L."/>
            <person name="Navarro A."/>
            <person name="Busquets A."/>
            <person name="Imperial J."/>
            <person name="Ruiz-Argueso T."/>
        </authorList>
    </citation>
    <scope>NUCLEOTIDE SEQUENCE [LARGE SCALE GENOMIC DNA]</scope>
    <source>
        <strain evidence="10 11">CCBAU 23086</strain>
    </source>
</reference>
<evidence type="ECO:0000313" key="11">
    <source>
        <dbReference type="Proteomes" id="UP000051660"/>
    </source>
</evidence>
<dbReference type="Pfam" id="PF02534">
    <property type="entry name" value="T4SS-DNA_transf"/>
    <property type="match status" value="1"/>
</dbReference>
<organism evidence="10 11">
    <name type="scientific">Bradyrhizobium lablabi</name>
    <dbReference type="NCBI Taxonomy" id="722472"/>
    <lineage>
        <taxon>Bacteria</taxon>
        <taxon>Pseudomonadati</taxon>
        <taxon>Pseudomonadota</taxon>
        <taxon>Alphaproteobacteria</taxon>
        <taxon>Hyphomicrobiales</taxon>
        <taxon>Nitrobacteraceae</taxon>
        <taxon>Bradyrhizobium</taxon>
    </lineage>
</organism>
<evidence type="ECO:0000256" key="3">
    <source>
        <dbReference type="ARBA" id="ARBA00022475"/>
    </source>
</evidence>
<feature type="coiled-coil region" evidence="7">
    <location>
        <begin position="80"/>
        <end position="116"/>
    </location>
</feature>
<feature type="compositionally biased region" description="Polar residues" evidence="8">
    <location>
        <begin position="759"/>
        <end position="771"/>
    </location>
</feature>
<dbReference type="RefSeq" id="WP_057860873.1">
    <property type="nucleotide sequence ID" value="NZ_LLYB01000093.1"/>
</dbReference>
<keyword evidence="3" id="KW-1003">Cell membrane</keyword>
<keyword evidence="4 9" id="KW-0812">Transmembrane</keyword>
<dbReference type="InterPro" id="IPR051539">
    <property type="entry name" value="T4SS-coupling_protein"/>
</dbReference>
<evidence type="ECO:0000256" key="8">
    <source>
        <dbReference type="SAM" id="MobiDB-lite"/>
    </source>
</evidence>
<dbReference type="EMBL" id="LLYB01000093">
    <property type="protein sequence ID" value="KRR19721.1"/>
    <property type="molecule type" value="Genomic_DNA"/>
</dbReference>
<feature type="transmembrane region" description="Helical" evidence="9">
    <location>
        <begin position="813"/>
        <end position="836"/>
    </location>
</feature>
<feature type="region of interest" description="Disordered" evidence="8">
    <location>
        <begin position="750"/>
        <end position="772"/>
    </location>
</feature>
<protein>
    <submittedName>
        <fullName evidence="10">Uncharacterized protein</fullName>
    </submittedName>
</protein>
<dbReference type="InterPro" id="IPR027417">
    <property type="entry name" value="P-loop_NTPase"/>
</dbReference>
<gene>
    <name evidence="10" type="ORF">CQ14_34640</name>
</gene>
<comment type="caution">
    <text evidence="10">The sequence shown here is derived from an EMBL/GenBank/DDBJ whole genome shotgun (WGS) entry which is preliminary data.</text>
</comment>
<evidence type="ECO:0000256" key="7">
    <source>
        <dbReference type="SAM" id="Coils"/>
    </source>
</evidence>
<evidence type="ECO:0000313" key="10">
    <source>
        <dbReference type="EMBL" id="KRR19721.1"/>
    </source>
</evidence>
<dbReference type="AlphaFoldDB" id="A0A0R3MHJ5"/>
<evidence type="ECO:0000256" key="6">
    <source>
        <dbReference type="ARBA" id="ARBA00023136"/>
    </source>
</evidence>
<name>A0A0R3MHJ5_9BRAD</name>
<sequence length="941" mass="103982">MGTFKSPDRPASVLHRLVGIKDTEPPITDQEYELYQRFVSSIGYGPPDITGRVSYPKRVKRRTRAAVRQFVSDPGLPRLIEMLERAKAQAIAEEQRREQEKQAGEALAEQRRQQEKLAAIEAFHDNQLSELEFRVGEFQHLIGRTSIEEATLRMAQDSQSDWTKNKRALNMKLATQGDPRSAMVLGPLASFENTLYDNSSALKVAAGMERFAIRRSLVSMTEAERATLRMADVLAAVGQLETNDHYRIAVPIVWNGGDCAYDFDQGTEFRQRNAMLEVLKQLLAASLGTSAGAREYLNQAVRAALDEARGLAQHQRQIIERYLFSGNRWMSEAEGQRALARGDLSASALRIGGFPGSSGELLYDLRESLITIAPSGSGKSQAHVLRNLLYMKAPAVVLDIKGEMSAASRQWREHERELGKTYVFAPREPESSFHYNPLDDIGTDPDQAWEDARTVADLMFKPTAKTRDDAYFEGRARDLLTTALLDVALAQKGAKRTMASVLELLYTSEDEKVIAWCNRLEKRKSTQLKLQASALRGMPPKQRESLLDTARRHVEIWQSPSVLKVTGDTTFNAASVREENATVYLKVTLEDVERYASVLRVLVGQLLFKLYRVQPESDAPLVTFFLDELPRLGRLDVIEQSLDMGRGYGVRLWLFCQNLGQLQTAYPNAQGMMSNCAIRCFMNPDEDSARWLSENLGTRHGLLDGTRKPLVEAHQLTGPEFANQVIVFSRGQLPARLDKKPAFADPVCKSRIAGEGEPEQSTGATSSSGTLDTAAPVDEAQSASANPVDWDEVRSAAPASLLSAAAPAARNSFSWQFIGAGLATLLVVAGLIAWLASQGSEINALRADKASLGAALEAAERAKQSLDREKASWMESVRNSELARSKVHEEAESARKVLALEQKDHVATRERLASVQRELEAEKARAAARAAPPAPQAALVP</sequence>
<keyword evidence="7" id="KW-0175">Coiled coil</keyword>
<dbReference type="InterPro" id="IPR003688">
    <property type="entry name" value="TraG/VirD4"/>
</dbReference>
<dbReference type="PANTHER" id="PTHR37937:SF1">
    <property type="entry name" value="CONJUGATIVE TRANSFER: DNA TRANSPORT"/>
    <property type="match status" value="1"/>
</dbReference>
<evidence type="ECO:0000256" key="5">
    <source>
        <dbReference type="ARBA" id="ARBA00022989"/>
    </source>
</evidence>
<dbReference type="Proteomes" id="UP000051660">
    <property type="component" value="Unassembled WGS sequence"/>
</dbReference>
<comment type="subcellular location">
    <subcellularLocation>
        <location evidence="1">Cell membrane</location>
        <topology evidence="1">Multi-pass membrane protein</topology>
    </subcellularLocation>
</comment>
<feature type="region of interest" description="Disordered" evidence="8">
    <location>
        <begin position="922"/>
        <end position="941"/>
    </location>
</feature>
<feature type="compositionally biased region" description="Low complexity" evidence="8">
    <location>
        <begin position="927"/>
        <end position="941"/>
    </location>
</feature>
<proteinExistence type="inferred from homology"/>
<evidence type="ECO:0000256" key="2">
    <source>
        <dbReference type="ARBA" id="ARBA00008806"/>
    </source>
</evidence>
<dbReference type="GO" id="GO:0005886">
    <property type="term" value="C:plasma membrane"/>
    <property type="evidence" value="ECO:0007669"/>
    <property type="project" value="UniProtKB-SubCell"/>
</dbReference>
<evidence type="ECO:0000256" key="1">
    <source>
        <dbReference type="ARBA" id="ARBA00004651"/>
    </source>
</evidence>
<dbReference type="SUPFAM" id="SSF52540">
    <property type="entry name" value="P-loop containing nucleoside triphosphate hydrolases"/>
    <property type="match status" value="1"/>
</dbReference>
<dbReference type="Gene3D" id="3.40.50.300">
    <property type="entry name" value="P-loop containing nucleotide triphosphate hydrolases"/>
    <property type="match status" value="1"/>
</dbReference>
<evidence type="ECO:0000256" key="9">
    <source>
        <dbReference type="SAM" id="Phobius"/>
    </source>
</evidence>
<feature type="coiled-coil region" evidence="7">
    <location>
        <begin position="842"/>
        <end position="876"/>
    </location>
</feature>
<feature type="non-terminal residue" evidence="10">
    <location>
        <position position="941"/>
    </location>
</feature>